<evidence type="ECO:0000256" key="8">
    <source>
        <dbReference type="ARBA" id="ARBA00023211"/>
    </source>
</evidence>
<comment type="cofactor">
    <cofactor evidence="1">
        <name>Mn(2+)</name>
        <dbReference type="ChEBI" id="CHEBI:29035"/>
    </cofactor>
</comment>
<organism evidence="11">
    <name type="scientific">marine sediment metagenome</name>
    <dbReference type="NCBI Taxonomy" id="412755"/>
    <lineage>
        <taxon>unclassified sequences</taxon>
        <taxon>metagenomes</taxon>
        <taxon>ecological metagenomes</taxon>
    </lineage>
</organism>
<evidence type="ECO:0000256" key="7">
    <source>
        <dbReference type="ARBA" id="ARBA00023134"/>
    </source>
</evidence>
<comment type="catalytic activity">
    <reaction evidence="10">
        <text>a 3'-end 2',3'-cyclophospho-ribonucleotide-RNA + a 5'-end dephospho-ribonucleoside-RNA + GTP + H2O = a ribonucleotidyl-ribonucleotide-RNA + GMP + diphosphate + H(+)</text>
        <dbReference type="Rhea" id="RHEA:68080"/>
        <dbReference type="Rhea" id="RHEA-COMP:10464"/>
        <dbReference type="Rhea" id="RHEA-COMP:13936"/>
        <dbReference type="Rhea" id="RHEA-COMP:17355"/>
        <dbReference type="ChEBI" id="CHEBI:15377"/>
        <dbReference type="ChEBI" id="CHEBI:15378"/>
        <dbReference type="ChEBI" id="CHEBI:33019"/>
        <dbReference type="ChEBI" id="CHEBI:37565"/>
        <dbReference type="ChEBI" id="CHEBI:58115"/>
        <dbReference type="ChEBI" id="CHEBI:83064"/>
        <dbReference type="ChEBI" id="CHEBI:138284"/>
        <dbReference type="ChEBI" id="CHEBI:173118"/>
        <dbReference type="EC" id="6.5.1.8"/>
    </reaction>
</comment>
<evidence type="ECO:0000256" key="9">
    <source>
        <dbReference type="ARBA" id="ARBA00047746"/>
    </source>
</evidence>
<dbReference type="GO" id="GO:0170057">
    <property type="term" value="F:RNA ligase (GTP) activity"/>
    <property type="evidence" value="ECO:0007669"/>
    <property type="project" value="UniProtKB-EC"/>
</dbReference>
<keyword evidence="6" id="KW-0547">Nucleotide-binding</keyword>
<dbReference type="AlphaFoldDB" id="A0A0F9R898"/>
<dbReference type="GO" id="GO:0003972">
    <property type="term" value="F:RNA ligase (ATP) activity"/>
    <property type="evidence" value="ECO:0007669"/>
    <property type="project" value="TreeGrafter"/>
</dbReference>
<dbReference type="EC" id="6.5.1.8" evidence="3"/>
<evidence type="ECO:0000256" key="2">
    <source>
        <dbReference type="ARBA" id="ARBA00008071"/>
    </source>
</evidence>
<keyword evidence="7" id="KW-0342">GTP-binding</keyword>
<gene>
    <name evidence="11" type="ORF">LCGC14_0925620</name>
</gene>
<comment type="caution">
    <text evidence="11">The sequence shown here is derived from an EMBL/GenBank/DDBJ whole genome shotgun (WGS) entry which is preliminary data.</text>
</comment>
<evidence type="ECO:0000313" key="11">
    <source>
        <dbReference type="EMBL" id="KKN21421.1"/>
    </source>
</evidence>
<dbReference type="Gene3D" id="3.90.1860.10">
    <property type="entry name" value="tRNA-splicing ligase RtcB"/>
    <property type="match status" value="1"/>
</dbReference>
<proteinExistence type="inferred from homology"/>
<protein>
    <recommendedName>
        <fullName evidence="3">3'-phosphate/5'-hydroxy nucleic acid ligase</fullName>
        <ecNumber evidence="3">6.5.1.8</ecNumber>
    </recommendedName>
</protein>
<evidence type="ECO:0000256" key="1">
    <source>
        <dbReference type="ARBA" id="ARBA00001936"/>
    </source>
</evidence>
<accession>A0A0F9R898</accession>
<evidence type="ECO:0000256" key="6">
    <source>
        <dbReference type="ARBA" id="ARBA00022741"/>
    </source>
</evidence>
<keyword evidence="5" id="KW-0479">Metal-binding</keyword>
<dbReference type="GO" id="GO:0005525">
    <property type="term" value="F:GTP binding"/>
    <property type="evidence" value="ECO:0007669"/>
    <property type="project" value="UniProtKB-KW"/>
</dbReference>
<dbReference type="PANTHER" id="PTHR11118:SF1">
    <property type="entry name" value="RNA-SPLICING LIGASE RTCB HOMOLOG"/>
    <property type="match status" value="1"/>
</dbReference>
<dbReference type="EMBL" id="LAZR01003149">
    <property type="protein sequence ID" value="KKN21421.1"/>
    <property type="molecule type" value="Genomic_DNA"/>
</dbReference>
<reference evidence="11" key="1">
    <citation type="journal article" date="2015" name="Nature">
        <title>Complex archaea that bridge the gap between prokaryotes and eukaryotes.</title>
        <authorList>
            <person name="Spang A."/>
            <person name="Saw J.H."/>
            <person name="Jorgensen S.L."/>
            <person name="Zaremba-Niedzwiedzka K."/>
            <person name="Martijn J."/>
            <person name="Lind A.E."/>
            <person name="van Eijk R."/>
            <person name="Schleper C."/>
            <person name="Guy L."/>
            <person name="Ettema T.J."/>
        </authorList>
    </citation>
    <scope>NUCLEOTIDE SEQUENCE</scope>
</reference>
<sequence>MRVKGIVYADEHLLQQASGEGVLKQVANVATLPGIVKASFAMPDIHLGYGFAVGGVAAFDAENGVISPGGVGFDINCGVRFLKTGLVAADIKDDIEALMHELGRSIPKGVGSKGRVRLEEAELKKAVLEGVPWAVKKGFGTEEDIEYCEEKGSIKGANPDMVSSKAFQRGQGQLGTLGAGNHFLEAQEVVKVFDEDVANAFGLFEGQLALMIHTGSRGFGHQVASDYLRVMGGVPQKYGFSIPDRQLAAAPVQSKEGKDYYAAMACAMNYAWLNRHIIAHYVRTSMEFIFKKSAASMGIDLLYDVAHNGAKFEDHKVDGAVRKLSVHRKGATRSFGPAMDELPKAYAKIGQPVMIPGDMGTASYVLVGTDESEERAFSSTAHGAGRLMSRKGAKKLMSGVALKKQLEDKGIAIVAGNVGSLAEESPEAYKDVTEVVDICDGAGLSKKVARLRPLGVLKG</sequence>
<dbReference type="GO" id="GO:0006396">
    <property type="term" value="P:RNA processing"/>
    <property type="evidence" value="ECO:0007669"/>
    <property type="project" value="InterPro"/>
</dbReference>
<dbReference type="InterPro" id="IPR001233">
    <property type="entry name" value="RtcB"/>
</dbReference>
<dbReference type="PANTHER" id="PTHR11118">
    <property type="entry name" value="RNA-SPLICING LIGASE RTCB HOMOLOG"/>
    <property type="match status" value="1"/>
</dbReference>
<evidence type="ECO:0000256" key="4">
    <source>
        <dbReference type="ARBA" id="ARBA00022598"/>
    </source>
</evidence>
<dbReference type="FunFam" id="3.90.1860.10:FF:000001">
    <property type="entry name" value="tRNA-splicing ligase RtcB homolog"/>
    <property type="match status" value="1"/>
</dbReference>
<name>A0A0F9R898_9ZZZZ</name>
<dbReference type="Pfam" id="PF01139">
    <property type="entry name" value="RtcB"/>
    <property type="match status" value="1"/>
</dbReference>
<keyword evidence="8" id="KW-0464">Manganese</keyword>
<comment type="similarity">
    <text evidence="2">Belongs to the RtcB family.</text>
</comment>
<evidence type="ECO:0000256" key="5">
    <source>
        <dbReference type="ARBA" id="ARBA00022723"/>
    </source>
</evidence>
<comment type="catalytic activity">
    <reaction evidence="9">
        <text>a 3'-end 3'-phospho-ribonucleotide-RNA + a 5'-end dephospho-ribonucleoside-RNA + GTP = a ribonucleotidyl-ribonucleotide-RNA + GMP + diphosphate</text>
        <dbReference type="Rhea" id="RHEA:68076"/>
        <dbReference type="Rhea" id="RHEA-COMP:10463"/>
        <dbReference type="Rhea" id="RHEA-COMP:13936"/>
        <dbReference type="Rhea" id="RHEA-COMP:17355"/>
        <dbReference type="ChEBI" id="CHEBI:33019"/>
        <dbReference type="ChEBI" id="CHEBI:37565"/>
        <dbReference type="ChEBI" id="CHEBI:58115"/>
        <dbReference type="ChEBI" id="CHEBI:83062"/>
        <dbReference type="ChEBI" id="CHEBI:138284"/>
        <dbReference type="ChEBI" id="CHEBI:173118"/>
        <dbReference type="EC" id="6.5.1.8"/>
    </reaction>
</comment>
<dbReference type="SUPFAM" id="SSF103365">
    <property type="entry name" value="Hypothetical protein PH1602"/>
    <property type="match status" value="1"/>
</dbReference>
<evidence type="ECO:0000256" key="10">
    <source>
        <dbReference type="ARBA" id="ARBA00049514"/>
    </source>
</evidence>
<dbReference type="InterPro" id="IPR036025">
    <property type="entry name" value="RtcB-like_sf"/>
</dbReference>
<dbReference type="GO" id="GO:0046872">
    <property type="term" value="F:metal ion binding"/>
    <property type="evidence" value="ECO:0007669"/>
    <property type="project" value="UniProtKB-KW"/>
</dbReference>
<dbReference type="PROSITE" id="PS01288">
    <property type="entry name" value="UPF0027"/>
    <property type="match status" value="1"/>
</dbReference>
<evidence type="ECO:0000256" key="3">
    <source>
        <dbReference type="ARBA" id="ARBA00012726"/>
    </source>
</evidence>
<keyword evidence="4" id="KW-0436">Ligase</keyword>